<dbReference type="GeneID" id="70233498"/>
<comment type="caution">
    <text evidence="2">The sequence shown here is derived from an EMBL/GenBank/DDBJ whole genome shotgun (WGS) entry which is preliminary data.</text>
</comment>
<evidence type="ECO:0000313" key="3">
    <source>
        <dbReference type="Proteomes" id="UP000769157"/>
    </source>
</evidence>
<accession>A0A9P8T8D4</accession>
<dbReference type="RefSeq" id="XP_046063672.1">
    <property type="nucleotide sequence ID" value="XM_046202302.1"/>
</dbReference>
<proteinExistence type="predicted"/>
<name>A0A9P8T8D4_9ASCO</name>
<sequence length="158" mass="17271">MSITSFSCSSLAPMNEIPAKTSAKVHFGGDLHVLCVLGHGVRGEHQGQRRHWVASVVAREPDPQHSTGPEYDAHAGMLVVAVGPWFPWPVFCECVDDSPRGDHDGVVKLLRVFLTVAVSQPRNDQHHAQDEPVPYEGGAHDPVRVTLSRVQTVAESQR</sequence>
<reference evidence="2" key="1">
    <citation type="journal article" date="2021" name="Open Biol.">
        <title>Shared evolutionary footprints suggest mitochondrial oxidative damage underlies multiple complex I losses in fungi.</title>
        <authorList>
            <person name="Schikora-Tamarit M.A."/>
            <person name="Marcet-Houben M."/>
            <person name="Nosek J."/>
            <person name="Gabaldon T."/>
        </authorList>
    </citation>
    <scope>NUCLEOTIDE SEQUENCE</scope>
    <source>
        <strain evidence="2">CBS6075</strain>
    </source>
</reference>
<reference evidence="2" key="2">
    <citation type="submission" date="2021-01" db="EMBL/GenBank/DDBJ databases">
        <authorList>
            <person name="Schikora-Tamarit M.A."/>
        </authorList>
    </citation>
    <scope>NUCLEOTIDE SEQUENCE</scope>
    <source>
        <strain evidence="2">CBS6075</strain>
    </source>
</reference>
<gene>
    <name evidence="2" type="ORF">OGAPHI_001530</name>
</gene>
<dbReference type="OrthoDB" id="3996049at2759"/>
<feature type="region of interest" description="Disordered" evidence="1">
    <location>
        <begin position="121"/>
        <end position="142"/>
    </location>
</feature>
<dbReference type="Proteomes" id="UP000769157">
    <property type="component" value="Unassembled WGS sequence"/>
</dbReference>
<evidence type="ECO:0000256" key="1">
    <source>
        <dbReference type="SAM" id="MobiDB-lite"/>
    </source>
</evidence>
<dbReference type="AlphaFoldDB" id="A0A9P8T8D4"/>
<dbReference type="EMBL" id="JAEUBE010000137">
    <property type="protein sequence ID" value="KAH3669409.1"/>
    <property type="molecule type" value="Genomic_DNA"/>
</dbReference>
<keyword evidence="3" id="KW-1185">Reference proteome</keyword>
<evidence type="ECO:0000313" key="2">
    <source>
        <dbReference type="EMBL" id="KAH3669409.1"/>
    </source>
</evidence>
<organism evidence="2 3">
    <name type="scientific">Ogataea philodendri</name>
    <dbReference type="NCBI Taxonomy" id="1378263"/>
    <lineage>
        <taxon>Eukaryota</taxon>
        <taxon>Fungi</taxon>
        <taxon>Dikarya</taxon>
        <taxon>Ascomycota</taxon>
        <taxon>Saccharomycotina</taxon>
        <taxon>Pichiomycetes</taxon>
        <taxon>Pichiales</taxon>
        <taxon>Pichiaceae</taxon>
        <taxon>Ogataea</taxon>
    </lineage>
</organism>
<protein>
    <submittedName>
        <fullName evidence="2">Uncharacterized protein</fullName>
    </submittedName>
</protein>